<keyword evidence="7" id="KW-1185">Reference proteome</keyword>
<dbReference type="PANTHER" id="PTHR24346">
    <property type="entry name" value="MAP/MICROTUBULE AFFINITY-REGULATING KINASE"/>
    <property type="match status" value="1"/>
</dbReference>
<feature type="domain" description="Protein kinase" evidence="5">
    <location>
        <begin position="312"/>
        <end position="614"/>
    </location>
</feature>
<dbReference type="GO" id="GO:0004674">
    <property type="term" value="F:protein serine/threonine kinase activity"/>
    <property type="evidence" value="ECO:0007669"/>
    <property type="project" value="TreeGrafter"/>
</dbReference>
<proteinExistence type="predicted"/>
<evidence type="ECO:0000256" key="2">
    <source>
        <dbReference type="ARBA" id="ARBA00022840"/>
    </source>
</evidence>
<feature type="region of interest" description="Disordered" evidence="4">
    <location>
        <begin position="199"/>
        <end position="279"/>
    </location>
</feature>
<dbReference type="InterPro" id="IPR017441">
    <property type="entry name" value="Protein_kinase_ATP_BS"/>
</dbReference>
<keyword evidence="2 3" id="KW-0067">ATP-binding</keyword>
<keyword evidence="6" id="KW-0418">Kinase</keyword>
<dbReference type="RefSeq" id="XP_033379860.1">
    <property type="nucleotide sequence ID" value="XM_033530127.1"/>
</dbReference>
<dbReference type="GO" id="GO:0035556">
    <property type="term" value="P:intracellular signal transduction"/>
    <property type="evidence" value="ECO:0007669"/>
    <property type="project" value="TreeGrafter"/>
</dbReference>
<dbReference type="Proteomes" id="UP000799778">
    <property type="component" value="Unassembled WGS sequence"/>
</dbReference>
<dbReference type="EMBL" id="ML978074">
    <property type="protein sequence ID" value="KAF2011521.1"/>
    <property type="molecule type" value="Genomic_DNA"/>
</dbReference>
<dbReference type="InterPro" id="IPR011009">
    <property type="entry name" value="Kinase-like_dom_sf"/>
</dbReference>
<evidence type="ECO:0000256" key="3">
    <source>
        <dbReference type="PROSITE-ProRule" id="PRU10141"/>
    </source>
</evidence>
<sequence length="632" mass="69743">MAPLAGSSHSFQKLKLDTTASHKPVKSTFASISRNDQHAPPQQRQPQQAEPHNGPDSSLLSASDFIGSNYFAASHNSVSSHRGDQNGEAKLDDIETRFRNRTTSISFDNAVTLDSGNRLSVEEPLPKFSSSRAASDDEDDARSSDQDYIEIPAKERRHPMHRLYGQSPFAVLPRTASNYVKDAPFHDQDHVASLTSDATASPVMDEVRTPPETPSEYMLSPIPATSPIEFPPFGMPRRQPPARTRSYRSEMDGEANGSLRKTSRRSSTRSGRSLSSMSPAASFLSRYKVTDAPLKPSEPDDEGQGIGYQNEYIIGKQIGYGGFSVVKEVSTIENGVRVVHAVKIVRKQLKNKSEVDNEQIQTQFDHEVGIWRFLRHPYILPLLCVYNTDFATFCITKLNKGGTLHDLIRDIRRKNLKGLPTHLAKRYTCQLASALRYLHNDVLVVHRDVKLENCLLDMTVPNAEKDGGDVLLCDFGMADFFVSDQRDGPEPHSTGDNQNIGPADTSTSIQGSLQYAAPELFGATGSVFSPAADIWAFGVVVYALLTARLPFNEGLDAKTIVRIQKGEWDAEAVRQAEALQDGGVEEAMELLTGCLTVDPDKRWTINDVLSCSWLAGCSHIYEDVTRSWLAGS</sequence>
<dbReference type="InterPro" id="IPR000719">
    <property type="entry name" value="Prot_kinase_dom"/>
</dbReference>
<dbReference type="GO" id="GO:0005737">
    <property type="term" value="C:cytoplasm"/>
    <property type="evidence" value="ECO:0007669"/>
    <property type="project" value="TreeGrafter"/>
</dbReference>
<dbReference type="InterPro" id="IPR008271">
    <property type="entry name" value="Ser/Thr_kinase_AS"/>
</dbReference>
<evidence type="ECO:0000259" key="5">
    <source>
        <dbReference type="PROSITE" id="PS50011"/>
    </source>
</evidence>
<dbReference type="GO" id="GO:0005524">
    <property type="term" value="F:ATP binding"/>
    <property type="evidence" value="ECO:0007669"/>
    <property type="project" value="UniProtKB-UniRule"/>
</dbReference>
<accession>A0A6A5XF86</accession>
<gene>
    <name evidence="6" type="ORF">BU24DRAFT_435942</name>
</gene>
<organism evidence="6 7">
    <name type="scientific">Aaosphaeria arxii CBS 175.79</name>
    <dbReference type="NCBI Taxonomy" id="1450172"/>
    <lineage>
        <taxon>Eukaryota</taxon>
        <taxon>Fungi</taxon>
        <taxon>Dikarya</taxon>
        <taxon>Ascomycota</taxon>
        <taxon>Pezizomycotina</taxon>
        <taxon>Dothideomycetes</taxon>
        <taxon>Pleosporomycetidae</taxon>
        <taxon>Pleosporales</taxon>
        <taxon>Pleosporales incertae sedis</taxon>
        <taxon>Aaosphaeria</taxon>
    </lineage>
</organism>
<dbReference type="SUPFAM" id="SSF56112">
    <property type="entry name" value="Protein kinase-like (PK-like)"/>
    <property type="match status" value="1"/>
</dbReference>
<feature type="compositionally biased region" description="Low complexity" evidence="4">
    <location>
        <begin position="268"/>
        <end position="279"/>
    </location>
</feature>
<keyword evidence="6" id="KW-0808">Transferase</keyword>
<feature type="region of interest" description="Disordered" evidence="4">
    <location>
        <begin position="1"/>
        <end position="62"/>
    </location>
</feature>
<name>A0A6A5XF86_9PLEO</name>
<feature type="compositionally biased region" description="Polar residues" evidence="4">
    <location>
        <begin position="494"/>
        <end position="508"/>
    </location>
</feature>
<dbReference type="PROSITE" id="PS50011">
    <property type="entry name" value="PROTEIN_KINASE_DOM"/>
    <property type="match status" value="1"/>
</dbReference>
<feature type="region of interest" description="Disordered" evidence="4">
    <location>
        <begin position="75"/>
        <end position="95"/>
    </location>
</feature>
<keyword evidence="1 3" id="KW-0547">Nucleotide-binding</keyword>
<dbReference type="Gene3D" id="1.10.510.10">
    <property type="entry name" value="Transferase(Phosphotransferase) domain 1"/>
    <property type="match status" value="1"/>
</dbReference>
<dbReference type="Pfam" id="PF00069">
    <property type="entry name" value="Pkinase"/>
    <property type="match status" value="1"/>
</dbReference>
<feature type="region of interest" description="Disordered" evidence="4">
    <location>
        <begin position="121"/>
        <end position="162"/>
    </location>
</feature>
<evidence type="ECO:0000313" key="6">
    <source>
        <dbReference type="EMBL" id="KAF2011521.1"/>
    </source>
</evidence>
<evidence type="ECO:0000313" key="7">
    <source>
        <dbReference type="Proteomes" id="UP000799778"/>
    </source>
</evidence>
<dbReference type="PROSITE" id="PS00107">
    <property type="entry name" value="PROTEIN_KINASE_ATP"/>
    <property type="match status" value="1"/>
</dbReference>
<dbReference type="GO" id="GO:0000226">
    <property type="term" value="P:microtubule cytoskeleton organization"/>
    <property type="evidence" value="ECO:0007669"/>
    <property type="project" value="TreeGrafter"/>
</dbReference>
<feature type="binding site" evidence="3">
    <location>
        <position position="347"/>
    </location>
    <ligand>
        <name>ATP</name>
        <dbReference type="ChEBI" id="CHEBI:30616"/>
    </ligand>
</feature>
<evidence type="ECO:0000256" key="4">
    <source>
        <dbReference type="SAM" id="MobiDB-lite"/>
    </source>
</evidence>
<feature type="compositionally biased region" description="Low complexity" evidence="4">
    <location>
        <begin position="38"/>
        <end position="52"/>
    </location>
</feature>
<protein>
    <submittedName>
        <fullName evidence="6">Kinase-like protein</fullName>
    </submittedName>
</protein>
<dbReference type="OrthoDB" id="4062651at2759"/>
<reference evidence="6" key="1">
    <citation type="journal article" date="2020" name="Stud. Mycol.">
        <title>101 Dothideomycetes genomes: a test case for predicting lifestyles and emergence of pathogens.</title>
        <authorList>
            <person name="Haridas S."/>
            <person name="Albert R."/>
            <person name="Binder M."/>
            <person name="Bloem J."/>
            <person name="Labutti K."/>
            <person name="Salamov A."/>
            <person name="Andreopoulos B."/>
            <person name="Baker S."/>
            <person name="Barry K."/>
            <person name="Bills G."/>
            <person name="Bluhm B."/>
            <person name="Cannon C."/>
            <person name="Castanera R."/>
            <person name="Culley D."/>
            <person name="Daum C."/>
            <person name="Ezra D."/>
            <person name="Gonzalez J."/>
            <person name="Henrissat B."/>
            <person name="Kuo A."/>
            <person name="Liang C."/>
            <person name="Lipzen A."/>
            <person name="Lutzoni F."/>
            <person name="Magnuson J."/>
            <person name="Mondo S."/>
            <person name="Nolan M."/>
            <person name="Ohm R."/>
            <person name="Pangilinan J."/>
            <person name="Park H.-J."/>
            <person name="Ramirez L."/>
            <person name="Alfaro M."/>
            <person name="Sun H."/>
            <person name="Tritt A."/>
            <person name="Yoshinaga Y."/>
            <person name="Zwiers L.-H."/>
            <person name="Turgeon B."/>
            <person name="Goodwin S."/>
            <person name="Spatafora J."/>
            <person name="Crous P."/>
            <person name="Grigoriev I."/>
        </authorList>
    </citation>
    <scope>NUCLEOTIDE SEQUENCE</scope>
    <source>
        <strain evidence="6">CBS 175.79</strain>
    </source>
</reference>
<feature type="region of interest" description="Disordered" evidence="4">
    <location>
        <begin position="486"/>
        <end position="508"/>
    </location>
</feature>
<evidence type="ECO:0000256" key="1">
    <source>
        <dbReference type="ARBA" id="ARBA00022741"/>
    </source>
</evidence>
<dbReference type="GeneID" id="54287524"/>
<dbReference type="PANTHER" id="PTHR24346:SF76">
    <property type="entry name" value="NON-SPECIFIC SERINE_THREONINE PROTEIN KINASE"/>
    <property type="match status" value="1"/>
</dbReference>
<feature type="compositionally biased region" description="Basic and acidic residues" evidence="4">
    <location>
        <begin position="81"/>
        <end position="95"/>
    </location>
</feature>
<dbReference type="PROSITE" id="PS00108">
    <property type="entry name" value="PROTEIN_KINASE_ST"/>
    <property type="match status" value="1"/>
</dbReference>
<dbReference type="SMART" id="SM00220">
    <property type="entry name" value="S_TKc"/>
    <property type="match status" value="1"/>
</dbReference>
<dbReference type="AlphaFoldDB" id="A0A6A5XF86"/>